<dbReference type="InterPro" id="IPR029058">
    <property type="entry name" value="AB_hydrolase_fold"/>
</dbReference>
<dbReference type="GO" id="GO:0005576">
    <property type="term" value="C:extracellular region"/>
    <property type="evidence" value="ECO:0007669"/>
    <property type="project" value="UniProtKB-SubCell"/>
</dbReference>
<dbReference type="InterPro" id="IPR018202">
    <property type="entry name" value="Ser_caboxypep_ser_AS"/>
</dbReference>
<proteinExistence type="inferred from homology"/>
<keyword evidence="5 9" id="KW-0732">Signal</keyword>
<dbReference type="GO" id="GO:0006508">
    <property type="term" value="P:proteolysis"/>
    <property type="evidence" value="ECO:0007669"/>
    <property type="project" value="UniProtKB-KW"/>
</dbReference>
<dbReference type="PRINTS" id="PR00724">
    <property type="entry name" value="CRBOXYPTASEC"/>
</dbReference>
<keyword evidence="9" id="KW-0645">Protease</keyword>
<dbReference type="GO" id="GO:0004185">
    <property type="term" value="F:serine-type carboxypeptidase activity"/>
    <property type="evidence" value="ECO:0007669"/>
    <property type="project" value="UniProtKB-UniRule"/>
</dbReference>
<evidence type="ECO:0000256" key="8">
    <source>
        <dbReference type="ARBA" id="ARBA00023180"/>
    </source>
</evidence>
<accession>A0A835D151</accession>
<evidence type="ECO:0000256" key="4">
    <source>
        <dbReference type="ARBA" id="ARBA00022645"/>
    </source>
</evidence>
<evidence type="ECO:0000256" key="7">
    <source>
        <dbReference type="ARBA" id="ARBA00023157"/>
    </source>
</evidence>
<feature type="chain" id="PRO_5033113082" description="Carboxypeptidase" evidence="9">
    <location>
        <begin position="26"/>
        <end position="458"/>
    </location>
</feature>
<evidence type="ECO:0000313" key="11">
    <source>
        <dbReference type="Proteomes" id="UP000655225"/>
    </source>
</evidence>
<evidence type="ECO:0000256" key="6">
    <source>
        <dbReference type="ARBA" id="ARBA00022801"/>
    </source>
</evidence>
<name>A0A835D151_TETSI</name>
<keyword evidence="11" id="KW-1185">Reference proteome</keyword>
<reference evidence="10 11" key="1">
    <citation type="submission" date="2020-04" db="EMBL/GenBank/DDBJ databases">
        <title>Plant Genome Project.</title>
        <authorList>
            <person name="Zhang R.-G."/>
        </authorList>
    </citation>
    <scope>NUCLEOTIDE SEQUENCE [LARGE SCALE GENOMIC DNA]</scope>
    <source>
        <strain evidence="10">YNK0</strain>
        <tissue evidence="10">Leaf</tissue>
    </source>
</reference>
<dbReference type="PROSITE" id="PS00560">
    <property type="entry name" value="CARBOXYPEPT_SER_HIS"/>
    <property type="match status" value="1"/>
</dbReference>
<dbReference type="Pfam" id="PF00450">
    <property type="entry name" value="Peptidase_S10"/>
    <property type="match status" value="3"/>
</dbReference>
<dbReference type="PANTHER" id="PTHR11802">
    <property type="entry name" value="SERINE PROTEASE FAMILY S10 SERINE CARBOXYPEPTIDASE"/>
    <property type="match status" value="1"/>
</dbReference>
<sequence>MPARMMKATFLVLLSLSCLVVFVQCYGGRNFDPLKKLIRADRLKERLIDTTLENSESEFSPVYVAPQDGLKAADKIESLPGQPNGALFDQYSGYVTVDPNAGRALFYYFTESPQNSSTKPLVLWLNGGPGCSSFGNGAMMELGPYRVHSDGETLQQNEYAWNNAANILFLESPAGVGFSYSNTTSDYNLSGDKRTAEDSYTFLVNWLERFPEYKTRDFFLTGESYAGHYVPQLAQLILQNNKNTNQTVINLKGIAFGHATIYSALGEYGCFVDRYAHAYIGNAWIDFETGLKGMYDFFWTHALVSDEINEGINLNCNFSTPFLTGVCNNYLDEADNLLSDIFIYDIYAPLCGSSNSPSISAFDPCSSDYIYSYLNIPQVQKALHANVTALPYPWESCRQFEYPSESFLLYIVGGYAVGYQNLTFVTIRGAGHFVPSYQPARGLAFFSSFLEGKLPPSS</sequence>
<dbReference type="AlphaFoldDB" id="A0A835D151"/>
<keyword evidence="6 9" id="KW-0378">Hydrolase</keyword>
<keyword evidence="8" id="KW-0325">Glycoprotein</keyword>
<comment type="caution">
    <text evidence="10">The sequence shown here is derived from an EMBL/GenBank/DDBJ whole genome shotgun (WGS) entry which is preliminary data.</text>
</comment>
<dbReference type="GO" id="GO:0005773">
    <property type="term" value="C:vacuole"/>
    <property type="evidence" value="ECO:0007669"/>
    <property type="project" value="TreeGrafter"/>
</dbReference>
<evidence type="ECO:0000313" key="10">
    <source>
        <dbReference type="EMBL" id="KAF8377516.1"/>
    </source>
</evidence>
<dbReference type="Gene3D" id="6.10.250.940">
    <property type="match status" value="1"/>
</dbReference>
<organism evidence="10 11">
    <name type="scientific">Tetracentron sinense</name>
    <name type="common">Spur-leaf</name>
    <dbReference type="NCBI Taxonomy" id="13715"/>
    <lineage>
        <taxon>Eukaryota</taxon>
        <taxon>Viridiplantae</taxon>
        <taxon>Streptophyta</taxon>
        <taxon>Embryophyta</taxon>
        <taxon>Tracheophyta</taxon>
        <taxon>Spermatophyta</taxon>
        <taxon>Magnoliopsida</taxon>
        <taxon>Trochodendrales</taxon>
        <taxon>Trochodendraceae</taxon>
        <taxon>Tetracentron</taxon>
    </lineage>
</organism>
<evidence type="ECO:0000256" key="3">
    <source>
        <dbReference type="ARBA" id="ARBA00022525"/>
    </source>
</evidence>
<evidence type="ECO:0000256" key="5">
    <source>
        <dbReference type="ARBA" id="ARBA00022729"/>
    </source>
</evidence>
<evidence type="ECO:0000256" key="9">
    <source>
        <dbReference type="RuleBase" id="RU361156"/>
    </source>
</evidence>
<keyword evidence="7" id="KW-1015">Disulfide bond</keyword>
<dbReference type="FunFam" id="3.40.50.1820:FF:000030">
    <property type="entry name" value="Carboxypeptidase"/>
    <property type="match status" value="1"/>
</dbReference>
<comment type="subcellular location">
    <subcellularLocation>
        <location evidence="1">Secreted</location>
    </subcellularLocation>
</comment>
<dbReference type="OrthoDB" id="443318at2759"/>
<evidence type="ECO:0000256" key="1">
    <source>
        <dbReference type="ARBA" id="ARBA00004613"/>
    </source>
</evidence>
<dbReference type="PROSITE" id="PS51257">
    <property type="entry name" value="PROKAR_LIPOPROTEIN"/>
    <property type="match status" value="1"/>
</dbReference>
<comment type="similarity">
    <text evidence="2 9">Belongs to the peptidase S10 family.</text>
</comment>
<evidence type="ECO:0000256" key="2">
    <source>
        <dbReference type="ARBA" id="ARBA00009431"/>
    </source>
</evidence>
<feature type="signal peptide" evidence="9">
    <location>
        <begin position="1"/>
        <end position="25"/>
    </location>
</feature>
<dbReference type="InterPro" id="IPR033124">
    <property type="entry name" value="Ser_caboxypep_his_AS"/>
</dbReference>
<dbReference type="Gene3D" id="3.40.50.12670">
    <property type="match status" value="1"/>
</dbReference>
<dbReference type="PANTHER" id="PTHR11802:SF460">
    <property type="entry name" value="CARBOXYPEPTIDASE"/>
    <property type="match status" value="1"/>
</dbReference>
<dbReference type="EMBL" id="JABCRI010000024">
    <property type="protein sequence ID" value="KAF8377516.1"/>
    <property type="molecule type" value="Genomic_DNA"/>
</dbReference>
<gene>
    <name evidence="10" type="ORF">HHK36_030898</name>
</gene>
<dbReference type="EC" id="3.4.16.-" evidence="9"/>
<keyword evidence="3" id="KW-0964">Secreted</keyword>
<dbReference type="PROSITE" id="PS00131">
    <property type="entry name" value="CARBOXYPEPT_SER_SER"/>
    <property type="match status" value="1"/>
</dbReference>
<dbReference type="OMA" id="TGLKGMY"/>
<dbReference type="Gene3D" id="3.40.50.1820">
    <property type="entry name" value="alpha/beta hydrolase"/>
    <property type="match status" value="1"/>
</dbReference>
<dbReference type="SUPFAM" id="SSF53474">
    <property type="entry name" value="alpha/beta-Hydrolases"/>
    <property type="match status" value="1"/>
</dbReference>
<keyword evidence="4 9" id="KW-0121">Carboxypeptidase</keyword>
<dbReference type="InterPro" id="IPR001563">
    <property type="entry name" value="Peptidase_S10"/>
</dbReference>
<protein>
    <recommendedName>
        <fullName evidence="9">Carboxypeptidase</fullName>
        <ecNumber evidence="9">3.4.16.-</ecNumber>
    </recommendedName>
</protein>
<dbReference type="Proteomes" id="UP000655225">
    <property type="component" value="Unassembled WGS sequence"/>
</dbReference>